<dbReference type="EMBL" id="VUMZ01000005">
    <property type="protein sequence ID" value="MST51945.1"/>
    <property type="molecule type" value="Genomic_DNA"/>
</dbReference>
<dbReference type="GeneID" id="303114951"/>
<keyword evidence="2" id="KW-1003">Cell membrane</keyword>
<comment type="caution">
    <text evidence="8">The sequence shown here is derived from an EMBL/GenBank/DDBJ whole genome shotgun (WGS) entry which is preliminary data.</text>
</comment>
<dbReference type="InterPro" id="IPR003838">
    <property type="entry name" value="ABC3_permease_C"/>
</dbReference>
<accession>A0A6L5Y652</accession>
<dbReference type="Proteomes" id="UP000474676">
    <property type="component" value="Unassembled WGS sequence"/>
</dbReference>
<dbReference type="Pfam" id="PF02687">
    <property type="entry name" value="FtsX"/>
    <property type="match status" value="1"/>
</dbReference>
<dbReference type="GO" id="GO:0005886">
    <property type="term" value="C:plasma membrane"/>
    <property type="evidence" value="ECO:0007669"/>
    <property type="project" value="UniProtKB-SubCell"/>
</dbReference>
<evidence type="ECO:0000256" key="2">
    <source>
        <dbReference type="ARBA" id="ARBA00022475"/>
    </source>
</evidence>
<feature type="transmembrane region" description="Helical" evidence="6">
    <location>
        <begin position="316"/>
        <end position="340"/>
    </location>
</feature>
<proteinExistence type="predicted"/>
<organism evidence="8 9">
    <name type="scientific">Hornefia butyriciproducens</name>
    <dbReference type="NCBI Taxonomy" id="2652293"/>
    <lineage>
        <taxon>Bacteria</taxon>
        <taxon>Bacillati</taxon>
        <taxon>Bacillota</taxon>
        <taxon>Clostridia</taxon>
        <taxon>Peptostreptococcales</taxon>
        <taxon>Anaerovoracaceae</taxon>
        <taxon>Hornefia</taxon>
    </lineage>
</organism>
<protein>
    <submittedName>
        <fullName evidence="8">ABC transporter permease</fullName>
    </submittedName>
</protein>
<dbReference type="RefSeq" id="WP_154574391.1">
    <property type="nucleotide sequence ID" value="NZ_JAXDTB010000026.1"/>
</dbReference>
<sequence length="352" mass="39141">MRGIFYKSKLIFTIFVAVAVLFTLAGVSFAEQRKNARPADFLSDQFVVFEIYNAANFTEQDLLRIMERNCGDGGFLCMKKYTAKEGCSIYFSPGMNCKIRVTEGRSFSRKDFDEGKNVAIVTGDRQNQPSHISVSQKRYDVIGSCSSQRAGQASDWFINMNAENLKNKRVYGYYFFDTDRQDCLGTAKKIAGAVKDACPTASVAAEKGMSRIGRGMRPEKTNYTNMLGFLIATAVLVLLNSFSACYYWLETRKKEIAIRKMAGARGRNIVAWLCREYVVILLLAFFTGVVLSELFLRIAVYLPVANSVELMFGTHISLPGTLSGMALLALIGAVVITATLKRFGRNAIASRL</sequence>
<reference evidence="8 9" key="1">
    <citation type="submission" date="2019-08" db="EMBL/GenBank/DDBJ databases">
        <title>In-depth cultivation of the pig gut microbiome towards novel bacterial diversity and tailored functional studies.</title>
        <authorList>
            <person name="Wylensek D."/>
            <person name="Hitch T.C.A."/>
            <person name="Clavel T."/>
        </authorList>
    </citation>
    <scope>NUCLEOTIDE SEQUENCE [LARGE SCALE GENOMIC DNA]</scope>
    <source>
        <strain evidence="8 9">WCA-MUC-591-APC-3H</strain>
    </source>
</reference>
<evidence type="ECO:0000256" key="1">
    <source>
        <dbReference type="ARBA" id="ARBA00004651"/>
    </source>
</evidence>
<name>A0A6L5Y652_9FIRM</name>
<keyword evidence="4 6" id="KW-1133">Transmembrane helix</keyword>
<feature type="domain" description="ABC3 transporter permease C-terminal" evidence="7">
    <location>
        <begin position="229"/>
        <end position="339"/>
    </location>
</feature>
<keyword evidence="5 6" id="KW-0472">Membrane</keyword>
<keyword evidence="9" id="KW-1185">Reference proteome</keyword>
<feature type="transmembrane region" description="Helical" evidence="6">
    <location>
        <begin position="270"/>
        <end position="296"/>
    </location>
</feature>
<feature type="transmembrane region" description="Helical" evidence="6">
    <location>
        <begin position="226"/>
        <end position="249"/>
    </location>
</feature>
<keyword evidence="3 6" id="KW-0812">Transmembrane</keyword>
<evidence type="ECO:0000259" key="7">
    <source>
        <dbReference type="Pfam" id="PF02687"/>
    </source>
</evidence>
<evidence type="ECO:0000313" key="8">
    <source>
        <dbReference type="EMBL" id="MST51945.1"/>
    </source>
</evidence>
<evidence type="ECO:0000256" key="5">
    <source>
        <dbReference type="ARBA" id="ARBA00023136"/>
    </source>
</evidence>
<gene>
    <name evidence="8" type="ORF">FYJ64_06395</name>
</gene>
<comment type="subcellular location">
    <subcellularLocation>
        <location evidence="1">Cell membrane</location>
        <topology evidence="1">Multi-pass membrane protein</topology>
    </subcellularLocation>
</comment>
<evidence type="ECO:0000256" key="6">
    <source>
        <dbReference type="SAM" id="Phobius"/>
    </source>
</evidence>
<dbReference type="AlphaFoldDB" id="A0A6L5Y652"/>
<evidence type="ECO:0000256" key="3">
    <source>
        <dbReference type="ARBA" id="ARBA00022692"/>
    </source>
</evidence>
<evidence type="ECO:0000256" key="4">
    <source>
        <dbReference type="ARBA" id="ARBA00022989"/>
    </source>
</evidence>
<evidence type="ECO:0000313" key="9">
    <source>
        <dbReference type="Proteomes" id="UP000474676"/>
    </source>
</evidence>